<evidence type="ECO:0000313" key="1">
    <source>
        <dbReference type="EMBL" id="SVA81711.1"/>
    </source>
</evidence>
<feature type="non-terminal residue" evidence="1">
    <location>
        <position position="31"/>
    </location>
</feature>
<gene>
    <name evidence="1" type="ORF">METZ01_LOCUS134565</name>
</gene>
<dbReference type="AlphaFoldDB" id="A0A381YYI8"/>
<sequence>MTQKLEELLNLPESKEIIDEAKKKAKAEAKQ</sequence>
<name>A0A381YYI8_9ZZZZ</name>
<proteinExistence type="predicted"/>
<reference evidence="1" key="1">
    <citation type="submission" date="2018-05" db="EMBL/GenBank/DDBJ databases">
        <authorList>
            <person name="Lanie J.A."/>
            <person name="Ng W.-L."/>
            <person name="Kazmierczak K.M."/>
            <person name="Andrzejewski T.M."/>
            <person name="Davidsen T.M."/>
            <person name="Wayne K.J."/>
            <person name="Tettelin H."/>
            <person name="Glass J.I."/>
            <person name="Rusch D."/>
            <person name="Podicherti R."/>
            <person name="Tsui H.-C.T."/>
            <person name="Winkler M.E."/>
        </authorList>
    </citation>
    <scope>NUCLEOTIDE SEQUENCE</scope>
</reference>
<accession>A0A381YYI8</accession>
<dbReference type="EMBL" id="UINC01019309">
    <property type="protein sequence ID" value="SVA81711.1"/>
    <property type="molecule type" value="Genomic_DNA"/>
</dbReference>
<organism evidence="1">
    <name type="scientific">marine metagenome</name>
    <dbReference type="NCBI Taxonomy" id="408172"/>
    <lineage>
        <taxon>unclassified sequences</taxon>
        <taxon>metagenomes</taxon>
        <taxon>ecological metagenomes</taxon>
    </lineage>
</organism>
<protein>
    <submittedName>
        <fullName evidence="1">Uncharacterized protein</fullName>
    </submittedName>
</protein>